<dbReference type="EMBL" id="JACGLS010000004">
    <property type="protein sequence ID" value="MBA6156660.1"/>
    <property type="molecule type" value="Genomic_DNA"/>
</dbReference>
<organism evidence="2 3">
    <name type="scientific">Tenacibaculum pelagium</name>
    <dbReference type="NCBI Taxonomy" id="2759527"/>
    <lineage>
        <taxon>Bacteria</taxon>
        <taxon>Pseudomonadati</taxon>
        <taxon>Bacteroidota</taxon>
        <taxon>Flavobacteriia</taxon>
        <taxon>Flavobacteriales</taxon>
        <taxon>Flavobacteriaceae</taxon>
        <taxon>Tenacibaculum</taxon>
    </lineage>
</organism>
<gene>
    <name evidence="2" type="ORF">H3Z83_09055</name>
</gene>
<dbReference type="RefSeq" id="WP_182125167.1">
    <property type="nucleotide sequence ID" value="NZ_JACGLS010000004.1"/>
</dbReference>
<evidence type="ECO:0000313" key="2">
    <source>
        <dbReference type="EMBL" id="MBA6156660.1"/>
    </source>
</evidence>
<keyword evidence="3" id="KW-1185">Reference proteome</keyword>
<dbReference type="PROSITE" id="PS50853">
    <property type="entry name" value="FN3"/>
    <property type="match status" value="1"/>
</dbReference>
<accession>A0A839AQJ3</accession>
<dbReference type="SUPFAM" id="SSF49265">
    <property type="entry name" value="Fibronectin type III"/>
    <property type="match status" value="2"/>
</dbReference>
<evidence type="ECO:0000259" key="1">
    <source>
        <dbReference type="PROSITE" id="PS50853"/>
    </source>
</evidence>
<sequence>MKTYVQTLIIFFGFILNVYAQKEIGNETPEVKVIAHPTKKTIMLRWGVTTPSAWKHANKEGYIIERKTIVVNKQVLKIPIVKRLNTTPIKPKPMMEWKEFTEKNNYAAIAAQALYGEQFDVEMNEGGNGIMSILNQAQAVEQRFSFALYAADQNFEVAKYSGLAYVDNDVKEGERYLYTIKVVNTTQKKKIKHGGVYLGLGDFKPLPKPQEFVGVFKDKTAMLSWNFSLLKKYYNNYIVERSEDNGINFKSLTATPITNLGERERNPSNRMMYVDSLFQNNKVYKYRIKGISPFGIEGPYSNIVSGKGITPLKSVAYITDIKFLDDGSATINWEFPKESVNELRSFNLLRSDTPKGVYEVVASEIAKNARAYKLSNLTPINYYKIVSVGHDGGKRESFPKMVQPDDSTPPAVPVELNGKIDSLGVVRLAWKLNTEKDFLGYRVFRSNFNDDEFTQITFKPTPNNYFVDTINIKTLNKKIYYKVQSFDRRYNPSEFSKSLELKKPDIVPPTQPIFTSFKSEKGKVALKWVTSTSDDAKSTMLYRKEKGVSTSWQLIADLPLPQSSYVDDKVAFSKTYLYTILTIDDSGLESEPITPLKITISDDVLKPEITKLNGEVNREGKYIKLNWLYKAPNVVEYILYKAKEGSKPTMYKVFSIGTSSFIDKDLTINTKYTYLLQAVFKSGAKSPIKKIELNY</sequence>
<feature type="domain" description="Fibronectin type-III" evidence="1">
    <location>
        <begin position="508"/>
        <end position="603"/>
    </location>
</feature>
<dbReference type="Gene3D" id="2.60.40.10">
    <property type="entry name" value="Immunoglobulins"/>
    <property type="match status" value="4"/>
</dbReference>
<dbReference type="Proteomes" id="UP000563906">
    <property type="component" value="Unassembled WGS sequence"/>
</dbReference>
<protein>
    <recommendedName>
        <fullName evidence="1">Fibronectin type-III domain-containing protein</fullName>
    </recommendedName>
</protein>
<dbReference type="AlphaFoldDB" id="A0A839AQJ3"/>
<reference evidence="2 3" key="1">
    <citation type="submission" date="2020-07" db="EMBL/GenBank/DDBJ databases">
        <title>Bacterium isolated from marine sediment.</title>
        <authorList>
            <person name="Shang D."/>
            <person name="Du Z.-J."/>
        </authorList>
    </citation>
    <scope>NUCLEOTIDE SEQUENCE [LARGE SCALE GENOMIC DNA]</scope>
    <source>
        <strain evidence="2 3">S7007</strain>
    </source>
</reference>
<dbReference type="InterPro" id="IPR003961">
    <property type="entry name" value="FN3_dom"/>
</dbReference>
<evidence type="ECO:0000313" key="3">
    <source>
        <dbReference type="Proteomes" id="UP000563906"/>
    </source>
</evidence>
<proteinExistence type="predicted"/>
<comment type="caution">
    <text evidence="2">The sequence shown here is derived from an EMBL/GenBank/DDBJ whole genome shotgun (WGS) entry which is preliminary data.</text>
</comment>
<name>A0A839AQJ3_9FLAO</name>
<dbReference type="InterPro" id="IPR013783">
    <property type="entry name" value="Ig-like_fold"/>
</dbReference>
<dbReference type="InterPro" id="IPR036116">
    <property type="entry name" value="FN3_sf"/>
</dbReference>